<evidence type="ECO:0000259" key="1">
    <source>
        <dbReference type="Pfam" id="PF22749"/>
    </source>
</evidence>
<dbReference type="PANTHER" id="PTHR21357">
    <property type="entry name" value="FAM172 FAMILY PROTEIN HOMOLOG CG10038"/>
    <property type="match status" value="1"/>
</dbReference>
<evidence type="ECO:0000313" key="3">
    <source>
        <dbReference type="Proteomes" id="UP000008066"/>
    </source>
</evidence>
<dbReference type="Pfam" id="PF22749">
    <property type="entry name" value="Arb2"/>
    <property type="match status" value="1"/>
</dbReference>
<dbReference type="EMBL" id="GL988039">
    <property type="protein sequence ID" value="EGS22997.1"/>
    <property type="molecule type" value="Genomic_DNA"/>
</dbReference>
<organism evidence="3">
    <name type="scientific">Chaetomium thermophilum (strain DSM 1495 / CBS 144.50 / IMI 039719)</name>
    <name type="common">Thermochaetoides thermophila</name>
    <dbReference type="NCBI Taxonomy" id="759272"/>
    <lineage>
        <taxon>Eukaryota</taxon>
        <taxon>Fungi</taxon>
        <taxon>Dikarya</taxon>
        <taxon>Ascomycota</taxon>
        <taxon>Pezizomycotina</taxon>
        <taxon>Sordariomycetes</taxon>
        <taxon>Sordariomycetidae</taxon>
        <taxon>Sordariales</taxon>
        <taxon>Chaetomiaceae</taxon>
        <taxon>Thermochaetoides</taxon>
    </lineage>
</organism>
<dbReference type="InterPro" id="IPR048263">
    <property type="entry name" value="Arb2"/>
</dbReference>
<dbReference type="KEGG" id="cthr:CTHT_0014770"/>
<dbReference type="GO" id="GO:0005634">
    <property type="term" value="C:nucleus"/>
    <property type="evidence" value="ECO:0007669"/>
    <property type="project" value="TreeGrafter"/>
</dbReference>
<dbReference type="eggNOG" id="ENOG502SGUN">
    <property type="taxonomic scope" value="Eukaryota"/>
</dbReference>
<dbReference type="OrthoDB" id="421951at2759"/>
<dbReference type="Proteomes" id="UP000008066">
    <property type="component" value="Unassembled WGS sequence"/>
</dbReference>
<dbReference type="PANTHER" id="PTHR21357:SF4">
    <property type="entry name" value="FAM172 FAMILY PROTEIN HOMOLOG CG10038"/>
    <property type="match status" value="1"/>
</dbReference>
<dbReference type="InterPro" id="IPR053858">
    <property type="entry name" value="Arb2_dom"/>
</dbReference>
<dbReference type="RefSeq" id="XP_006691989.1">
    <property type="nucleotide sequence ID" value="XM_006691926.1"/>
</dbReference>
<feature type="domain" description="Arb2" evidence="1">
    <location>
        <begin position="15"/>
        <end position="305"/>
    </location>
</feature>
<reference evidence="2 3" key="1">
    <citation type="journal article" date="2011" name="Cell">
        <title>Insight into structure and assembly of the nuclear pore complex by utilizing the genome of a eukaryotic thermophile.</title>
        <authorList>
            <person name="Amlacher S."/>
            <person name="Sarges P."/>
            <person name="Flemming D."/>
            <person name="van Noort V."/>
            <person name="Kunze R."/>
            <person name="Devos D.P."/>
            <person name="Arumugam M."/>
            <person name="Bork P."/>
            <person name="Hurt E."/>
        </authorList>
    </citation>
    <scope>NUCLEOTIDE SEQUENCE [LARGE SCALE GENOMIC DNA]</scope>
    <source>
        <strain evidence="3">DSM 1495 / CBS 144.50 / IMI 039719</strain>
    </source>
</reference>
<dbReference type="HOGENOM" id="CLU_027515_1_0_1"/>
<accession>G0S1T7</accession>
<dbReference type="GeneID" id="18255515"/>
<name>G0S1T7_CHATD</name>
<gene>
    <name evidence="2" type="ORF">CTHT_0014770</name>
</gene>
<protein>
    <recommendedName>
        <fullName evidence="1">Arb2 domain-containing protein</fullName>
    </recommendedName>
</protein>
<keyword evidence="3" id="KW-1185">Reference proteome</keyword>
<evidence type="ECO:0000313" key="2">
    <source>
        <dbReference type="EMBL" id="EGS22997.1"/>
    </source>
</evidence>
<dbReference type="OMA" id="HGCNCYS"/>
<dbReference type="AlphaFoldDB" id="G0S1T7"/>
<sequence>MFRRRWSGLPPDPQFPSDLTELGYFVNEIDEIRSIANPDYYFKYFINKNERWNERQRFAFNEAVGKIIHERLTSLGLETLRLPLGTPPTEPHVPIRISSTLAQAKRVVLFFGESCQESGVLSHRVIGRRGGINKGSLVSLVQGLKKQQAEDGKKDEELGIVLANLGELWWWPEGKRGLTPRGRHGVPMASCVHLGRWHDKKVNEIPLNRSPAQHVKCVFESVVLGGEEGKKVPDDAMLDIIAVGDGADEVEKYLDQEEVWAKIGDRLNSFVNLNGNYSATKLTCNGFKKFMEDRARAYMMHNSPLGTPLAGPAGNPGMLGFTTYGCPVYSAGPTVLYVETMLIEIMPAVLEWICQVAREGKNYKNEEVHVYGDEVPKEDDITWANWSEDKMWGETMDDSNVDVEKLGDMVAKVVTEKEGLSATEGW</sequence>
<dbReference type="GO" id="GO:0031048">
    <property type="term" value="P:regulatory ncRNA-mediated heterochromatin formation"/>
    <property type="evidence" value="ECO:0007669"/>
    <property type="project" value="TreeGrafter"/>
</dbReference>
<dbReference type="GO" id="GO:0035197">
    <property type="term" value="F:siRNA binding"/>
    <property type="evidence" value="ECO:0007669"/>
    <property type="project" value="TreeGrafter"/>
</dbReference>
<proteinExistence type="predicted"/>